<dbReference type="Proteomes" id="UP000008544">
    <property type="component" value="Chromosome"/>
</dbReference>
<sequence>MKTQRKISRTMSTQHPDNVTVPFFANSQDMSGEDEIQEAYYVISHLQCQEQMWDCEGKEVDNFVVRKLLTQYEHFFAHNRLGRDVFLTLRVPNPTVEHTEGKVLIETLQSIPRSFDAARLVYGEEIPPIFEVILPMTTSHKCLNRVYYFYKDFVAGRQTLPFYPGDISIAEWVGDFKPEEINVIPLFEDRHHMLEAAAILRRYLENKPFTYQRVFLARSDPALNYGMISAVLLNKVALQRLAALEKETGVEIYPILGVGSAPFRGNLKPHTVERVLAEYPDVQTFTIQSAFKYDYPVTTVLEGIRKINAASRGQAGEVDAERCIRIIDSVSRAYASKVRVLAPVVNYVASAIPPRRKRKLHIGLFGYARKTSGVSLPRAIGFCAACYSIGLPPELLGYAGLDKEDARYLQTVYHQLDQDLEDALPFFNEDVFKLVPELRHLLRTELFPFRADEEHRKITSRIIKAVREDRREGLTHLILEAGYLRGFLG</sequence>
<keyword evidence="7" id="KW-1185">Reference proteome</keyword>
<dbReference type="eggNOG" id="COG1892">
    <property type="taxonomic scope" value="Bacteria"/>
</dbReference>
<comment type="catalytic activity">
    <reaction evidence="4">
        <text>oxaloacetate + phosphate = phosphoenolpyruvate + hydrogencarbonate</text>
        <dbReference type="Rhea" id="RHEA:28370"/>
        <dbReference type="ChEBI" id="CHEBI:16452"/>
        <dbReference type="ChEBI" id="CHEBI:17544"/>
        <dbReference type="ChEBI" id="CHEBI:43474"/>
        <dbReference type="ChEBI" id="CHEBI:58702"/>
        <dbReference type="EC" id="4.1.1.31"/>
    </reaction>
</comment>
<comment type="similarity">
    <text evidence="4">Belongs to the PEPCase type 2 family.</text>
</comment>
<dbReference type="KEGG" id="dau:Daud_0773"/>
<accession>B1I2W1</accession>
<dbReference type="PIRSF" id="PIRSF006677">
    <property type="entry name" value="UCP006677"/>
    <property type="match status" value="1"/>
</dbReference>
<dbReference type="GO" id="GO:0015977">
    <property type="term" value="P:carbon fixation"/>
    <property type="evidence" value="ECO:0007669"/>
    <property type="project" value="UniProtKB-UniRule"/>
</dbReference>
<comment type="cofactor">
    <cofactor evidence="4">
        <name>Mg(2+)</name>
        <dbReference type="ChEBI" id="CHEBI:18420"/>
    </cofactor>
</comment>
<evidence type="ECO:0000313" key="7">
    <source>
        <dbReference type="Proteomes" id="UP000008544"/>
    </source>
</evidence>
<comment type="subunit">
    <text evidence="4">Homotetramer.</text>
</comment>
<comment type="function">
    <text evidence="4">Catalyzes the irreversible beta-carboxylation of phosphoenolpyruvate (PEP) to form oxaloacetate (OAA), a four-carbon dicarboxylic acid source for the tricarboxylic acid cycle.</text>
</comment>
<dbReference type="AlphaFoldDB" id="B1I2W1"/>
<dbReference type="STRING" id="477974.Daud_0773"/>
<dbReference type="NCBIfam" id="TIGR02751">
    <property type="entry name" value="PEPCase_arch"/>
    <property type="match status" value="1"/>
</dbReference>
<dbReference type="EC" id="4.1.1.31" evidence="4 5"/>
<reference evidence="7" key="1">
    <citation type="submission" date="2007-10" db="EMBL/GenBank/DDBJ databases">
        <title>Complete sequence of chromosome of Desulforudis audaxviator MP104C.</title>
        <authorList>
            <person name="Copeland A."/>
            <person name="Lucas S."/>
            <person name="Lapidus A."/>
            <person name="Barry K."/>
            <person name="Glavina del Rio T."/>
            <person name="Dalin E."/>
            <person name="Tice H."/>
            <person name="Bruce D."/>
            <person name="Pitluck S."/>
            <person name="Lowry S.R."/>
            <person name="Larimer F."/>
            <person name="Land M.L."/>
            <person name="Hauser L."/>
            <person name="Kyrpides N."/>
            <person name="Ivanova N.N."/>
            <person name="Richardson P."/>
        </authorList>
    </citation>
    <scope>NUCLEOTIDE SEQUENCE [LARGE SCALE GENOMIC DNA]</scope>
    <source>
        <strain evidence="7">MP104C</strain>
    </source>
</reference>
<dbReference type="OrthoDB" id="5487470at2"/>
<evidence type="ECO:0000256" key="5">
    <source>
        <dbReference type="NCBIfam" id="TIGR02751"/>
    </source>
</evidence>
<dbReference type="GO" id="GO:0008964">
    <property type="term" value="F:phosphoenolpyruvate carboxylase activity"/>
    <property type="evidence" value="ECO:0007669"/>
    <property type="project" value="UniProtKB-UniRule"/>
</dbReference>
<dbReference type="EMBL" id="CP000860">
    <property type="protein sequence ID" value="ACA59295.1"/>
    <property type="molecule type" value="Genomic_DNA"/>
</dbReference>
<organism evidence="6 7">
    <name type="scientific">Desulforudis audaxviator (strain MP104C)</name>
    <dbReference type="NCBI Taxonomy" id="477974"/>
    <lineage>
        <taxon>Bacteria</taxon>
        <taxon>Bacillati</taxon>
        <taxon>Bacillota</taxon>
        <taxon>Clostridia</taxon>
        <taxon>Thermoanaerobacterales</taxon>
        <taxon>Candidatus Desulforudaceae</taxon>
        <taxon>Candidatus Desulforudis</taxon>
    </lineage>
</organism>
<evidence type="ECO:0000256" key="3">
    <source>
        <dbReference type="ARBA" id="ARBA00023300"/>
    </source>
</evidence>
<proteinExistence type="inferred from homology"/>
<dbReference type="GO" id="GO:0006099">
    <property type="term" value="P:tricarboxylic acid cycle"/>
    <property type="evidence" value="ECO:0007669"/>
    <property type="project" value="InterPro"/>
</dbReference>
<evidence type="ECO:0000256" key="2">
    <source>
        <dbReference type="ARBA" id="ARBA00023239"/>
    </source>
</evidence>
<dbReference type="InterPro" id="IPR007566">
    <property type="entry name" value="PEP_COase_arc-type"/>
</dbReference>
<keyword evidence="3 4" id="KW-0120">Carbon dioxide fixation</keyword>
<dbReference type="Pfam" id="PF14010">
    <property type="entry name" value="PEPcase_2"/>
    <property type="match status" value="1"/>
</dbReference>
<dbReference type="HOGENOM" id="CLU_517433_0_0_9"/>
<evidence type="ECO:0000256" key="1">
    <source>
        <dbReference type="ARBA" id="ARBA00022842"/>
    </source>
</evidence>
<dbReference type="RefSeq" id="WP_012301881.1">
    <property type="nucleotide sequence ID" value="NC_010424.1"/>
</dbReference>
<keyword evidence="2 4" id="KW-0456">Lyase</keyword>
<name>B1I2W1_DESAP</name>
<gene>
    <name evidence="4" type="primary">ppcA</name>
    <name evidence="6" type="ordered locus">Daud_0773</name>
</gene>
<dbReference type="GO" id="GO:0006107">
    <property type="term" value="P:oxaloacetate metabolic process"/>
    <property type="evidence" value="ECO:0007669"/>
    <property type="project" value="UniProtKB-UniRule"/>
</dbReference>
<dbReference type="SUPFAM" id="SSF51621">
    <property type="entry name" value="Phosphoenolpyruvate/pyruvate domain"/>
    <property type="match status" value="1"/>
</dbReference>
<reference evidence="6 7" key="2">
    <citation type="journal article" date="2008" name="Science">
        <title>Environmental genomics reveals a single-species ecosystem deep within Earth.</title>
        <authorList>
            <person name="Chivian D."/>
            <person name="Brodie E.L."/>
            <person name="Alm E.J."/>
            <person name="Culley D.E."/>
            <person name="Dehal P.S."/>
            <person name="Desantis T.Z."/>
            <person name="Gihring T.M."/>
            <person name="Lapidus A."/>
            <person name="Lin L.H."/>
            <person name="Lowry S.R."/>
            <person name="Moser D.P."/>
            <person name="Richardson P.M."/>
            <person name="Southam G."/>
            <person name="Wanger G."/>
            <person name="Pratt L.M."/>
            <person name="Andersen G.L."/>
            <person name="Hazen T.C."/>
            <person name="Brockman F.J."/>
            <person name="Arkin A.P."/>
            <person name="Onstott T.C."/>
        </authorList>
    </citation>
    <scope>NUCLEOTIDE SEQUENCE [LARGE SCALE GENOMIC DNA]</scope>
    <source>
        <strain evidence="6 7">MP104C</strain>
    </source>
</reference>
<evidence type="ECO:0000256" key="4">
    <source>
        <dbReference type="HAMAP-Rule" id="MF_01904"/>
    </source>
</evidence>
<dbReference type="HAMAP" id="MF_01904">
    <property type="entry name" value="PEPcase_type2"/>
    <property type="match status" value="1"/>
</dbReference>
<evidence type="ECO:0000313" key="6">
    <source>
        <dbReference type="EMBL" id="ACA59295.1"/>
    </source>
</evidence>
<protein>
    <recommendedName>
        <fullName evidence="4 5">Phosphoenolpyruvate carboxylase</fullName>
        <shortName evidence="4">PEPC</shortName>
        <shortName evidence="4">PEPCase</shortName>
        <ecNumber evidence="4 5">4.1.1.31</ecNumber>
    </recommendedName>
</protein>
<keyword evidence="1 4" id="KW-0460">Magnesium</keyword>
<dbReference type="InterPro" id="IPR015813">
    <property type="entry name" value="Pyrv/PenolPyrv_kinase-like_dom"/>
</dbReference>
<dbReference type="GO" id="GO:0000287">
    <property type="term" value="F:magnesium ion binding"/>
    <property type="evidence" value="ECO:0007669"/>
    <property type="project" value="UniProtKB-UniRule"/>
</dbReference>